<accession>A0A3P7ZN92</accession>
<protein>
    <submittedName>
        <fullName evidence="4">BZIP_Maf domain-containing protein</fullName>
    </submittedName>
</protein>
<feature type="region of interest" description="Disordered" evidence="1">
    <location>
        <begin position="20"/>
        <end position="42"/>
    </location>
</feature>
<evidence type="ECO:0000256" key="1">
    <source>
        <dbReference type="SAM" id="MobiDB-lite"/>
    </source>
</evidence>
<dbReference type="Proteomes" id="UP000050761">
    <property type="component" value="Unassembled WGS sequence"/>
</dbReference>
<dbReference type="WBParaSite" id="HPBE_0001559701-mRNA-1">
    <property type="protein sequence ID" value="HPBE_0001559701-mRNA-1"/>
    <property type="gene ID" value="HPBE_0001559701"/>
</dbReference>
<evidence type="ECO:0000313" key="3">
    <source>
        <dbReference type="Proteomes" id="UP000050761"/>
    </source>
</evidence>
<keyword evidence="3" id="KW-1185">Reference proteome</keyword>
<dbReference type="EMBL" id="UZAH01028935">
    <property type="protein sequence ID" value="VDP03267.1"/>
    <property type="molecule type" value="Genomic_DNA"/>
</dbReference>
<sequence length="101" mass="11747">MRPKRVFHLLGSDKGTESLKTAKRHLSSETPELIRQRGAARASSNYQLTSKLAKLCKAVKRRILKREERRCWLKQQGRVEHPQCPPELRQLQDQDDRSPTS</sequence>
<evidence type="ECO:0000313" key="4">
    <source>
        <dbReference type="WBParaSite" id="HPBE_0001559701-mRNA-1"/>
    </source>
</evidence>
<dbReference type="AlphaFoldDB" id="A0A183G2P9"/>
<gene>
    <name evidence="2" type="ORF">HPBE_LOCUS15596</name>
</gene>
<feature type="region of interest" description="Disordered" evidence="1">
    <location>
        <begin position="76"/>
        <end position="101"/>
    </location>
</feature>
<proteinExistence type="predicted"/>
<feature type="compositionally biased region" description="Basic and acidic residues" evidence="1">
    <location>
        <begin position="90"/>
        <end position="101"/>
    </location>
</feature>
<reference evidence="4" key="2">
    <citation type="submission" date="2019-09" db="UniProtKB">
        <authorList>
            <consortium name="WormBaseParasite"/>
        </authorList>
    </citation>
    <scope>IDENTIFICATION</scope>
</reference>
<accession>A0A183G2P9</accession>
<reference evidence="2 3" key="1">
    <citation type="submission" date="2018-11" db="EMBL/GenBank/DDBJ databases">
        <authorList>
            <consortium name="Pathogen Informatics"/>
        </authorList>
    </citation>
    <scope>NUCLEOTIDE SEQUENCE [LARGE SCALE GENOMIC DNA]</scope>
</reference>
<organism evidence="3 4">
    <name type="scientific">Heligmosomoides polygyrus</name>
    <name type="common">Parasitic roundworm</name>
    <dbReference type="NCBI Taxonomy" id="6339"/>
    <lineage>
        <taxon>Eukaryota</taxon>
        <taxon>Metazoa</taxon>
        <taxon>Ecdysozoa</taxon>
        <taxon>Nematoda</taxon>
        <taxon>Chromadorea</taxon>
        <taxon>Rhabditida</taxon>
        <taxon>Rhabditina</taxon>
        <taxon>Rhabditomorpha</taxon>
        <taxon>Strongyloidea</taxon>
        <taxon>Heligmosomidae</taxon>
        <taxon>Heligmosomoides</taxon>
    </lineage>
</organism>
<evidence type="ECO:0000313" key="2">
    <source>
        <dbReference type="EMBL" id="VDP03267.1"/>
    </source>
</evidence>
<name>A0A183G2P9_HELPZ</name>
<dbReference type="OrthoDB" id="5849309at2759"/>